<accession>A0A6J4KQC4</accession>
<feature type="compositionally biased region" description="Basic residues" evidence="1">
    <location>
        <begin position="173"/>
        <end position="212"/>
    </location>
</feature>
<protein>
    <submittedName>
        <fullName evidence="2">High-affinity branched-chain amino acid transport system permease protein LivH</fullName>
    </submittedName>
</protein>
<proteinExistence type="predicted"/>
<feature type="region of interest" description="Disordered" evidence="1">
    <location>
        <begin position="1"/>
        <end position="27"/>
    </location>
</feature>
<dbReference type="EMBL" id="CADCUC010000084">
    <property type="protein sequence ID" value="CAA9311135.1"/>
    <property type="molecule type" value="Genomic_DNA"/>
</dbReference>
<feature type="non-terminal residue" evidence="2">
    <location>
        <position position="1"/>
    </location>
</feature>
<dbReference type="AlphaFoldDB" id="A0A6J4KQC4"/>
<feature type="non-terminal residue" evidence="2">
    <location>
        <position position="286"/>
    </location>
</feature>
<evidence type="ECO:0000313" key="2">
    <source>
        <dbReference type="EMBL" id="CAA9311135.1"/>
    </source>
</evidence>
<feature type="region of interest" description="Disordered" evidence="1">
    <location>
        <begin position="124"/>
        <end position="286"/>
    </location>
</feature>
<gene>
    <name evidence="2" type="ORF">AVDCRST_MAG90-548</name>
</gene>
<feature type="compositionally biased region" description="Basic residues" evidence="1">
    <location>
        <begin position="226"/>
        <end position="248"/>
    </location>
</feature>
<name>A0A6J4KQC4_9HYPH</name>
<organism evidence="2">
    <name type="scientific">uncultured Microvirga sp</name>
    <dbReference type="NCBI Taxonomy" id="412392"/>
    <lineage>
        <taxon>Bacteria</taxon>
        <taxon>Pseudomonadati</taxon>
        <taxon>Pseudomonadota</taxon>
        <taxon>Alphaproteobacteria</taxon>
        <taxon>Hyphomicrobiales</taxon>
        <taxon>Methylobacteriaceae</taxon>
        <taxon>Microvirga</taxon>
        <taxon>environmental samples</taxon>
    </lineage>
</organism>
<sequence>GSAATDPERAHGRDDPGHPGHRPDRDLRGAALHQFRAGLAHHHRGLRGLPGQCRPRAADDPGVGLRLRGGGSRRLAFRRVRPEAAPGIGLHHHRDRLDRAHHRARKLRPLRLRQPDARLRPAAAARLGDFRPQDQPATGREPGHRRRGHGAALRLPVPDAHRQGDAGGGRQSHAGRHQGHQRRHGGAPRVVHRHGSRGARRHADRPRRHDRPSHRLQDHPVGLRGGGRRGARQHPGRGGRRAGGRRRRGTEPLGAVAGLPHGRGLHRHPGGADLPPARHPRPEGLL</sequence>
<evidence type="ECO:0000256" key="1">
    <source>
        <dbReference type="SAM" id="MobiDB-lite"/>
    </source>
</evidence>
<reference evidence="2" key="1">
    <citation type="submission" date="2020-02" db="EMBL/GenBank/DDBJ databases">
        <authorList>
            <person name="Meier V. D."/>
        </authorList>
    </citation>
    <scope>NUCLEOTIDE SEQUENCE</scope>
    <source>
        <strain evidence="2">AVDCRST_MAG90</strain>
    </source>
</reference>